<dbReference type="Proteomes" id="UP000237000">
    <property type="component" value="Unassembled WGS sequence"/>
</dbReference>
<comment type="caution">
    <text evidence="2">The sequence shown here is derived from an EMBL/GenBank/DDBJ whole genome shotgun (WGS) entry which is preliminary data.</text>
</comment>
<protein>
    <submittedName>
        <fullName evidence="2">Uncharacterized protein</fullName>
    </submittedName>
</protein>
<organism evidence="2 3">
    <name type="scientific">Trema orientale</name>
    <name type="common">Charcoal tree</name>
    <name type="synonym">Celtis orientalis</name>
    <dbReference type="NCBI Taxonomy" id="63057"/>
    <lineage>
        <taxon>Eukaryota</taxon>
        <taxon>Viridiplantae</taxon>
        <taxon>Streptophyta</taxon>
        <taxon>Embryophyta</taxon>
        <taxon>Tracheophyta</taxon>
        <taxon>Spermatophyta</taxon>
        <taxon>Magnoliopsida</taxon>
        <taxon>eudicotyledons</taxon>
        <taxon>Gunneridae</taxon>
        <taxon>Pentapetalae</taxon>
        <taxon>rosids</taxon>
        <taxon>fabids</taxon>
        <taxon>Rosales</taxon>
        <taxon>Cannabaceae</taxon>
        <taxon>Trema</taxon>
    </lineage>
</organism>
<sequence length="83" mass="9420">MTRSTRPNAEESPQDTQPSLEQKLDQMIATLTEANKKAEMAHEVILGLKNEVAEVRRDSVHLEGLLACEARSERREDFNEVVQ</sequence>
<dbReference type="OrthoDB" id="10361325at2759"/>
<evidence type="ECO:0000256" key="1">
    <source>
        <dbReference type="SAM" id="MobiDB-lite"/>
    </source>
</evidence>
<feature type="region of interest" description="Disordered" evidence="1">
    <location>
        <begin position="1"/>
        <end position="21"/>
    </location>
</feature>
<reference evidence="3" key="1">
    <citation type="submission" date="2016-06" db="EMBL/GenBank/DDBJ databases">
        <title>Parallel loss of symbiosis genes in relatives of nitrogen-fixing non-legume Parasponia.</title>
        <authorList>
            <person name="Van Velzen R."/>
            <person name="Holmer R."/>
            <person name="Bu F."/>
            <person name="Rutten L."/>
            <person name="Van Zeijl A."/>
            <person name="Liu W."/>
            <person name="Santuari L."/>
            <person name="Cao Q."/>
            <person name="Sharma T."/>
            <person name="Shen D."/>
            <person name="Roswanjaya Y."/>
            <person name="Wardhani T."/>
            <person name="Kalhor M.S."/>
            <person name="Jansen J."/>
            <person name="Van den Hoogen J."/>
            <person name="Gungor B."/>
            <person name="Hartog M."/>
            <person name="Hontelez J."/>
            <person name="Verver J."/>
            <person name="Yang W.-C."/>
            <person name="Schijlen E."/>
            <person name="Repin R."/>
            <person name="Schilthuizen M."/>
            <person name="Schranz E."/>
            <person name="Heidstra R."/>
            <person name="Miyata K."/>
            <person name="Fedorova E."/>
            <person name="Kohlen W."/>
            <person name="Bisseling T."/>
            <person name="Smit S."/>
            <person name="Geurts R."/>
        </authorList>
    </citation>
    <scope>NUCLEOTIDE SEQUENCE [LARGE SCALE GENOMIC DNA]</scope>
    <source>
        <strain evidence="3">cv. RG33-2</strain>
    </source>
</reference>
<keyword evidence="3" id="KW-1185">Reference proteome</keyword>
<proteinExistence type="predicted"/>
<dbReference type="InParanoid" id="A0A2P5F3I6"/>
<name>A0A2P5F3I6_TREOI</name>
<dbReference type="EMBL" id="JXTC01000066">
    <property type="protein sequence ID" value="PON92363.1"/>
    <property type="molecule type" value="Genomic_DNA"/>
</dbReference>
<evidence type="ECO:0000313" key="3">
    <source>
        <dbReference type="Proteomes" id="UP000237000"/>
    </source>
</evidence>
<accession>A0A2P5F3I6</accession>
<gene>
    <name evidence="2" type="ORF">TorRG33x02_118680</name>
</gene>
<evidence type="ECO:0000313" key="2">
    <source>
        <dbReference type="EMBL" id="PON92363.1"/>
    </source>
</evidence>
<dbReference type="AlphaFoldDB" id="A0A2P5F3I6"/>